<sequence length="313" mass="34450">MATFVLQQTAMELQVIIWVSLNSLVLGIPSGWYEFESAEYFFSSETLNWTEAKGACEGLGGALYVPSDNDTEYSFVRTTLGTNATRWWVGVNDLAEELVFRDTNDNLVTYTDWFPGCFSVVLLCMASQTRIASNCAEFNKPVFLTYTKLTDVGRYYWNDTPCSDKQNYICKVISGKISTSAGTATGITTPKTDPIATKTAPATNATVPITIATTTAETTIVSNAVAMTDKPITHGPLNECGFQPSPRVQCLDLKRDVYGCKKSNRRFVSSSAFLQSERNSIVACFIECLNTFKCESANYSSETKIVCSCLILN</sequence>
<dbReference type="SUPFAM" id="SSF56436">
    <property type="entry name" value="C-type lectin-like"/>
    <property type="match status" value="1"/>
</dbReference>
<keyword evidence="5" id="KW-1185">Reference proteome</keyword>
<dbReference type="Pfam" id="PF00059">
    <property type="entry name" value="Lectin_C"/>
    <property type="match status" value="1"/>
</dbReference>
<dbReference type="Gene3D" id="3.10.100.10">
    <property type="entry name" value="Mannose-Binding Protein A, subunit A"/>
    <property type="match status" value="1"/>
</dbReference>
<reference evidence="5" key="1">
    <citation type="submission" date="2012-12" db="EMBL/GenBank/DDBJ databases">
        <authorList>
            <person name="Hellsten U."/>
            <person name="Grimwood J."/>
            <person name="Chapman J.A."/>
            <person name="Shapiro H."/>
            <person name="Aerts A."/>
            <person name="Otillar R.P."/>
            <person name="Terry A.Y."/>
            <person name="Boore J.L."/>
            <person name="Simakov O."/>
            <person name="Marletaz F."/>
            <person name="Cho S.-J."/>
            <person name="Edsinger-Gonzales E."/>
            <person name="Havlak P."/>
            <person name="Kuo D.-H."/>
            <person name="Larsson T."/>
            <person name="Lv J."/>
            <person name="Arendt D."/>
            <person name="Savage R."/>
            <person name="Osoegawa K."/>
            <person name="de Jong P."/>
            <person name="Lindberg D.R."/>
            <person name="Seaver E.C."/>
            <person name="Weisblat D.A."/>
            <person name="Putnam N.H."/>
            <person name="Grigoriev I.V."/>
            <person name="Rokhsar D.S."/>
        </authorList>
    </citation>
    <scope>NUCLEOTIDE SEQUENCE</scope>
    <source>
        <strain evidence="5">I ESC-2004</strain>
    </source>
</reference>
<dbReference type="InterPro" id="IPR050801">
    <property type="entry name" value="Ca-Dep_Lectins_ImmuneDev"/>
</dbReference>
<dbReference type="PROSITE" id="PS50041">
    <property type="entry name" value="C_TYPE_LECTIN_2"/>
    <property type="match status" value="1"/>
</dbReference>
<protein>
    <recommendedName>
        <fullName evidence="6">C-type lectin domain-containing protein</fullName>
    </recommendedName>
</protein>
<dbReference type="AlphaFoldDB" id="R7T4S3"/>
<evidence type="ECO:0000313" key="4">
    <source>
        <dbReference type="EnsemblMetazoa" id="CapteP206609"/>
    </source>
</evidence>
<dbReference type="InterPro" id="IPR016187">
    <property type="entry name" value="CTDL_fold"/>
</dbReference>
<dbReference type="CDD" id="cd00037">
    <property type="entry name" value="CLECT"/>
    <property type="match status" value="1"/>
</dbReference>
<gene>
    <name evidence="3" type="ORF">CAPTEDRAFT_206609</name>
</gene>
<dbReference type="InterPro" id="IPR003609">
    <property type="entry name" value="Pan_app"/>
</dbReference>
<accession>R7T4S3</accession>
<dbReference type="EMBL" id="AMQN01015541">
    <property type="status" value="NOT_ANNOTATED_CDS"/>
    <property type="molecule type" value="Genomic_DNA"/>
</dbReference>
<evidence type="ECO:0008006" key="6">
    <source>
        <dbReference type="Google" id="ProtNLM"/>
    </source>
</evidence>
<dbReference type="Proteomes" id="UP000014760">
    <property type="component" value="Unassembled WGS sequence"/>
</dbReference>
<reference evidence="3 5" key="2">
    <citation type="journal article" date="2013" name="Nature">
        <title>Insights into bilaterian evolution from three spiralian genomes.</title>
        <authorList>
            <person name="Simakov O."/>
            <person name="Marletaz F."/>
            <person name="Cho S.J."/>
            <person name="Edsinger-Gonzales E."/>
            <person name="Havlak P."/>
            <person name="Hellsten U."/>
            <person name="Kuo D.H."/>
            <person name="Larsson T."/>
            <person name="Lv J."/>
            <person name="Arendt D."/>
            <person name="Savage R."/>
            <person name="Osoegawa K."/>
            <person name="de Jong P."/>
            <person name="Grimwood J."/>
            <person name="Chapman J.A."/>
            <person name="Shapiro H."/>
            <person name="Aerts A."/>
            <person name="Otillar R.P."/>
            <person name="Terry A.Y."/>
            <person name="Boore J.L."/>
            <person name="Grigoriev I.V."/>
            <person name="Lindberg D.R."/>
            <person name="Seaver E.C."/>
            <person name="Weisblat D.A."/>
            <person name="Putnam N.H."/>
            <person name="Rokhsar D.S."/>
        </authorList>
    </citation>
    <scope>NUCLEOTIDE SEQUENCE</scope>
    <source>
        <strain evidence="3 5">I ESC-2004</strain>
    </source>
</reference>
<reference evidence="4" key="3">
    <citation type="submission" date="2015-06" db="UniProtKB">
        <authorList>
            <consortium name="EnsemblMetazoa"/>
        </authorList>
    </citation>
    <scope>IDENTIFICATION</scope>
</reference>
<name>R7T4S3_CAPTE</name>
<dbReference type="InterPro" id="IPR016186">
    <property type="entry name" value="C-type_lectin-like/link_sf"/>
</dbReference>
<dbReference type="InterPro" id="IPR001304">
    <property type="entry name" value="C-type_lectin-like"/>
</dbReference>
<dbReference type="HOGENOM" id="CLU_043716_0_0_1"/>
<dbReference type="PROSITE" id="PS50948">
    <property type="entry name" value="PAN"/>
    <property type="match status" value="1"/>
</dbReference>
<evidence type="ECO:0000259" key="1">
    <source>
        <dbReference type="PROSITE" id="PS50041"/>
    </source>
</evidence>
<dbReference type="STRING" id="283909.R7T4S3"/>
<evidence type="ECO:0000313" key="5">
    <source>
        <dbReference type="Proteomes" id="UP000014760"/>
    </source>
</evidence>
<dbReference type="OrthoDB" id="7755331at2759"/>
<dbReference type="SMART" id="SM00034">
    <property type="entry name" value="CLECT"/>
    <property type="match status" value="1"/>
</dbReference>
<feature type="domain" description="C-type lectin" evidence="1">
    <location>
        <begin position="35"/>
        <end position="171"/>
    </location>
</feature>
<dbReference type="PANTHER" id="PTHR22801">
    <property type="entry name" value="LITHOSTATHINE"/>
    <property type="match status" value="1"/>
</dbReference>
<proteinExistence type="predicted"/>
<dbReference type="PANTHER" id="PTHR22801:SF63">
    <property type="entry name" value="C-TYPE LECTIN DOMAIN-CONTAINING PROTEIN"/>
    <property type="match status" value="1"/>
</dbReference>
<dbReference type="EnsemblMetazoa" id="CapteT206609">
    <property type="protein sequence ID" value="CapteP206609"/>
    <property type="gene ID" value="CapteG206609"/>
</dbReference>
<dbReference type="EMBL" id="KB311996">
    <property type="protein sequence ID" value="ELT88087.1"/>
    <property type="molecule type" value="Genomic_DNA"/>
</dbReference>
<feature type="domain" description="Apple" evidence="2">
    <location>
        <begin position="260"/>
        <end position="313"/>
    </location>
</feature>
<organism evidence="3">
    <name type="scientific">Capitella teleta</name>
    <name type="common">Polychaete worm</name>
    <dbReference type="NCBI Taxonomy" id="283909"/>
    <lineage>
        <taxon>Eukaryota</taxon>
        <taxon>Metazoa</taxon>
        <taxon>Spiralia</taxon>
        <taxon>Lophotrochozoa</taxon>
        <taxon>Annelida</taxon>
        <taxon>Polychaeta</taxon>
        <taxon>Sedentaria</taxon>
        <taxon>Scolecida</taxon>
        <taxon>Capitellidae</taxon>
        <taxon>Capitella</taxon>
    </lineage>
</organism>
<evidence type="ECO:0000259" key="2">
    <source>
        <dbReference type="PROSITE" id="PS50948"/>
    </source>
</evidence>
<evidence type="ECO:0000313" key="3">
    <source>
        <dbReference type="EMBL" id="ELT88087.1"/>
    </source>
</evidence>